<proteinExistence type="predicted"/>
<organism evidence="1 2">
    <name type="scientific">Candidatus Blackburnbacteria bacterium RIFCSPLOWO2_01_FULL_40_20</name>
    <dbReference type="NCBI Taxonomy" id="1797519"/>
    <lineage>
        <taxon>Bacteria</taxon>
        <taxon>Candidatus Blackburniibacteriota</taxon>
    </lineage>
</organism>
<dbReference type="Proteomes" id="UP000178659">
    <property type="component" value="Unassembled WGS sequence"/>
</dbReference>
<reference evidence="1 2" key="1">
    <citation type="journal article" date="2016" name="Nat. Commun.">
        <title>Thousands of microbial genomes shed light on interconnected biogeochemical processes in an aquifer system.</title>
        <authorList>
            <person name="Anantharaman K."/>
            <person name="Brown C.T."/>
            <person name="Hug L.A."/>
            <person name="Sharon I."/>
            <person name="Castelle C.J."/>
            <person name="Probst A.J."/>
            <person name="Thomas B.C."/>
            <person name="Singh A."/>
            <person name="Wilkins M.J."/>
            <person name="Karaoz U."/>
            <person name="Brodie E.L."/>
            <person name="Williams K.H."/>
            <person name="Hubbard S.S."/>
            <person name="Banfield J.F."/>
        </authorList>
    </citation>
    <scope>NUCLEOTIDE SEQUENCE [LARGE SCALE GENOMIC DNA]</scope>
</reference>
<dbReference type="EMBL" id="MHCC01000024">
    <property type="protein sequence ID" value="OGY12825.1"/>
    <property type="molecule type" value="Genomic_DNA"/>
</dbReference>
<dbReference type="AlphaFoldDB" id="A0A1G1VBM0"/>
<name>A0A1G1VBM0_9BACT</name>
<evidence type="ECO:0000313" key="1">
    <source>
        <dbReference type="EMBL" id="OGY12825.1"/>
    </source>
</evidence>
<gene>
    <name evidence="1" type="ORF">A3A77_03035</name>
</gene>
<accession>A0A1G1VBM0</accession>
<sequence>MGYLWDYPTTIKSTKAGKLLILERKINFGTKPGKTTKIKLSEVKKNWNKLKLQPRKKRLFELLIWGK</sequence>
<evidence type="ECO:0000313" key="2">
    <source>
        <dbReference type="Proteomes" id="UP000178659"/>
    </source>
</evidence>
<protein>
    <submittedName>
        <fullName evidence="1">Uncharacterized protein</fullName>
    </submittedName>
</protein>
<comment type="caution">
    <text evidence="1">The sequence shown here is derived from an EMBL/GenBank/DDBJ whole genome shotgun (WGS) entry which is preliminary data.</text>
</comment>